<dbReference type="EMBL" id="GBRH01276259">
    <property type="protein sequence ID" value="JAD21636.1"/>
    <property type="molecule type" value="Transcribed_RNA"/>
</dbReference>
<name>A0A0A8Y6F7_ARUDO</name>
<organism evidence="1">
    <name type="scientific">Arundo donax</name>
    <name type="common">Giant reed</name>
    <name type="synonym">Donax arundinaceus</name>
    <dbReference type="NCBI Taxonomy" id="35708"/>
    <lineage>
        <taxon>Eukaryota</taxon>
        <taxon>Viridiplantae</taxon>
        <taxon>Streptophyta</taxon>
        <taxon>Embryophyta</taxon>
        <taxon>Tracheophyta</taxon>
        <taxon>Spermatophyta</taxon>
        <taxon>Magnoliopsida</taxon>
        <taxon>Liliopsida</taxon>
        <taxon>Poales</taxon>
        <taxon>Poaceae</taxon>
        <taxon>PACMAD clade</taxon>
        <taxon>Arundinoideae</taxon>
        <taxon>Arundineae</taxon>
        <taxon>Arundo</taxon>
    </lineage>
</organism>
<protein>
    <submittedName>
        <fullName evidence="1">Uncharacterized protein</fullName>
    </submittedName>
</protein>
<accession>A0A0A8Y6F7</accession>
<proteinExistence type="predicted"/>
<reference evidence="1" key="1">
    <citation type="submission" date="2014-09" db="EMBL/GenBank/DDBJ databases">
        <authorList>
            <person name="Magalhaes I.L.F."/>
            <person name="Oliveira U."/>
            <person name="Santos F.R."/>
            <person name="Vidigal T.H.D.A."/>
            <person name="Brescovit A.D."/>
            <person name="Santos A.J."/>
        </authorList>
    </citation>
    <scope>NUCLEOTIDE SEQUENCE</scope>
    <source>
        <tissue evidence="1">Shoot tissue taken approximately 20 cm above the soil surface</tissue>
    </source>
</reference>
<dbReference type="AlphaFoldDB" id="A0A0A8Y6F7"/>
<sequence>MCTFLSFSQGLDQLLWLLPPDGLLVDVSTLTVERNQHHFINDHRFSR</sequence>
<reference evidence="1" key="2">
    <citation type="journal article" date="2015" name="Data Brief">
        <title>Shoot transcriptome of the giant reed, Arundo donax.</title>
        <authorList>
            <person name="Barrero R.A."/>
            <person name="Guerrero F.D."/>
            <person name="Moolhuijzen P."/>
            <person name="Goolsby J.A."/>
            <person name="Tidwell J."/>
            <person name="Bellgard S.E."/>
            <person name="Bellgard M.I."/>
        </authorList>
    </citation>
    <scope>NUCLEOTIDE SEQUENCE</scope>
    <source>
        <tissue evidence="1">Shoot tissue taken approximately 20 cm above the soil surface</tissue>
    </source>
</reference>
<evidence type="ECO:0000313" key="1">
    <source>
        <dbReference type="EMBL" id="JAD21636.1"/>
    </source>
</evidence>